<proteinExistence type="predicted"/>
<sequence>MGTQPQNNCIGLSHCPLHRPNSASLALAKLVSFSFCLPILSVSRALATPAPFSFCLQNLQVSRAFAIPVSNCQVPATQVPLSFGFPNFWVSQVQARLMSFFL</sequence>
<evidence type="ECO:0000313" key="1">
    <source>
        <dbReference type="EMBL" id="ONH89751.1"/>
    </source>
</evidence>
<name>A0A251MR49_PRUPE</name>
<reference evidence="1 2" key="1">
    <citation type="journal article" date="2013" name="Nat. Genet.">
        <title>The high-quality draft genome of peach (Prunus persica) identifies unique patterns of genetic diversity, domestication and genome evolution.</title>
        <authorList>
            <consortium name="International Peach Genome Initiative"/>
            <person name="Verde I."/>
            <person name="Abbott A.G."/>
            <person name="Scalabrin S."/>
            <person name="Jung S."/>
            <person name="Shu S."/>
            <person name="Marroni F."/>
            <person name="Zhebentyayeva T."/>
            <person name="Dettori M.T."/>
            <person name="Grimwood J."/>
            <person name="Cattonaro F."/>
            <person name="Zuccolo A."/>
            <person name="Rossini L."/>
            <person name="Jenkins J."/>
            <person name="Vendramin E."/>
            <person name="Meisel L.A."/>
            <person name="Decroocq V."/>
            <person name="Sosinski B."/>
            <person name="Prochnik S."/>
            <person name="Mitros T."/>
            <person name="Policriti A."/>
            <person name="Cipriani G."/>
            <person name="Dondini L."/>
            <person name="Ficklin S."/>
            <person name="Goodstein D.M."/>
            <person name="Xuan P."/>
            <person name="Del Fabbro C."/>
            <person name="Aramini V."/>
            <person name="Copetti D."/>
            <person name="Gonzalez S."/>
            <person name="Horner D.S."/>
            <person name="Falchi R."/>
            <person name="Lucas S."/>
            <person name="Mica E."/>
            <person name="Maldonado J."/>
            <person name="Lazzari B."/>
            <person name="Bielenberg D."/>
            <person name="Pirona R."/>
            <person name="Miculan M."/>
            <person name="Barakat A."/>
            <person name="Testolin R."/>
            <person name="Stella A."/>
            <person name="Tartarini S."/>
            <person name="Tonutti P."/>
            <person name="Arus P."/>
            <person name="Orellana A."/>
            <person name="Wells C."/>
            <person name="Main D."/>
            <person name="Vizzotto G."/>
            <person name="Silva H."/>
            <person name="Salamini F."/>
            <person name="Schmutz J."/>
            <person name="Morgante M."/>
            <person name="Rokhsar D.S."/>
        </authorList>
    </citation>
    <scope>NUCLEOTIDE SEQUENCE [LARGE SCALE GENOMIC DNA]</scope>
    <source>
        <strain evidence="2">cv. Nemared</strain>
    </source>
</reference>
<dbReference type="EMBL" id="CM007658">
    <property type="protein sequence ID" value="ONH89751.1"/>
    <property type="molecule type" value="Genomic_DNA"/>
</dbReference>
<dbReference type="AlphaFoldDB" id="A0A251MR49"/>
<dbReference type="Gramene" id="ONH89751">
    <property type="protein sequence ID" value="ONH89751"/>
    <property type="gene ID" value="PRUPE_8G013800"/>
</dbReference>
<evidence type="ECO:0000313" key="2">
    <source>
        <dbReference type="Proteomes" id="UP000006882"/>
    </source>
</evidence>
<organism evidence="1 2">
    <name type="scientific">Prunus persica</name>
    <name type="common">Peach</name>
    <name type="synonym">Amygdalus persica</name>
    <dbReference type="NCBI Taxonomy" id="3760"/>
    <lineage>
        <taxon>Eukaryota</taxon>
        <taxon>Viridiplantae</taxon>
        <taxon>Streptophyta</taxon>
        <taxon>Embryophyta</taxon>
        <taxon>Tracheophyta</taxon>
        <taxon>Spermatophyta</taxon>
        <taxon>Magnoliopsida</taxon>
        <taxon>eudicotyledons</taxon>
        <taxon>Gunneridae</taxon>
        <taxon>Pentapetalae</taxon>
        <taxon>rosids</taxon>
        <taxon>fabids</taxon>
        <taxon>Rosales</taxon>
        <taxon>Rosaceae</taxon>
        <taxon>Amygdaloideae</taxon>
        <taxon>Amygdaleae</taxon>
        <taxon>Prunus</taxon>
    </lineage>
</organism>
<dbReference type="Proteomes" id="UP000006882">
    <property type="component" value="Chromosome G8"/>
</dbReference>
<accession>A0A251MR49</accession>
<protein>
    <submittedName>
        <fullName evidence="1">Uncharacterized protein</fullName>
    </submittedName>
</protein>
<gene>
    <name evidence="1" type="ORF">PRUPE_8G013800</name>
</gene>
<keyword evidence="2" id="KW-1185">Reference proteome</keyword>